<proteinExistence type="predicted"/>
<sequence>MLDILVSMLINMLINMVGVLGELIPLPRRLERRLTKGYRAKHAADRPRPVPEEPLPHLFRPPEDNDRL</sequence>
<evidence type="ECO:0000313" key="3">
    <source>
        <dbReference type="EMBL" id="GII53767.1"/>
    </source>
</evidence>
<keyword evidence="2" id="KW-0472">Membrane</keyword>
<feature type="transmembrane region" description="Helical" evidence="2">
    <location>
        <begin position="6"/>
        <end position="26"/>
    </location>
</feature>
<keyword evidence="2" id="KW-1133">Transmembrane helix</keyword>
<comment type="caution">
    <text evidence="3">The sequence shown here is derived from an EMBL/GenBank/DDBJ whole genome shotgun (WGS) entry which is preliminary data.</text>
</comment>
<evidence type="ECO:0000313" key="4">
    <source>
        <dbReference type="Proteomes" id="UP000605992"/>
    </source>
</evidence>
<feature type="compositionally biased region" description="Basic and acidic residues" evidence="1">
    <location>
        <begin position="42"/>
        <end position="68"/>
    </location>
</feature>
<gene>
    <name evidence="3" type="ORF">Pth03_21560</name>
</gene>
<organism evidence="3 4">
    <name type="scientific">Planotetraspora thailandica</name>
    <dbReference type="NCBI Taxonomy" id="487172"/>
    <lineage>
        <taxon>Bacteria</taxon>
        <taxon>Bacillati</taxon>
        <taxon>Actinomycetota</taxon>
        <taxon>Actinomycetes</taxon>
        <taxon>Streptosporangiales</taxon>
        <taxon>Streptosporangiaceae</taxon>
        <taxon>Planotetraspora</taxon>
    </lineage>
</organism>
<protein>
    <submittedName>
        <fullName evidence="3">Uncharacterized protein</fullName>
    </submittedName>
</protein>
<dbReference type="RefSeq" id="WP_203943987.1">
    <property type="nucleotide sequence ID" value="NZ_BOOR01000010.1"/>
</dbReference>
<accession>A0A8J3XSY9</accession>
<evidence type="ECO:0000256" key="1">
    <source>
        <dbReference type="SAM" id="MobiDB-lite"/>
    </source>
</evidence>
<evidence type="ECO:0000256" key="2">
    <source>
        <dbReference type="SAM" id="Phobius"/>
    </source>
</evidence>
<dbReference type="EMBL" id="BOOR01000010">
    <property type="protein sequence ID" value="GII53767.1"/>
    <property type="molecule type" value="Genomic_DNA"/>
</dbReference>
<name>A0A8J3XSY9_9ACTN</name>
<dbReference type="Proteomes" id="UP000605992">
    <property type="component" value="Unassembled WGS sequence"/>
</dbReference>
<dbReference type="AlphaFoldDB" id="A0A8J3XSY9"/>
<keyword evidence="2" id="KW-0812">Transmembrane</keyword>
<keyword evidence="4" id="KW-1185">Reference proteome</keyword>
<reference evidence="3" key="1">
    <citation type="submission" date="2021-01" db="EMBL/GenBank/DDBJ databases">
        <title>Whole genome shotgun sequence of Planotetraspora thailandica NBRC 104271.</title>
        <authorList>
            <person name="Komaki H."/>
            <person name="Tamura T."/>
        </authorList>
    </citation>
    <scope>NUCLEOTIDE SEQUENCE</scope>
    <source>
        <strain evidence="3">NBRC 104271</strain>
    </source>
</reference>
<feature type="region of interest" description="Disordered" evidence="1">
    <location>
        <begin position="38"/>
        <end position="68"/>
    </location>
</feature>